<feature type="non-terminal residue" evidence="9">
    <location>
        <position position="1"/>
    </location>
</feature>
<dbReference type="Proteomes" id="UP000095023">
    <property type="component" value="Unassembled WGS sequence"/>
</dbReference>
<comment type="similarity">
    <text evidence="2 8">Belongs to the Mediator complex subunit 6 family.</text>
</comment>
<evidence type="ECO:0000256" key="3">
    <source>
        <dbReference type="ARBA" id="ARBA00020634"/>
    </source>
</evidence>
<accession>A0A1E4TD13</accession>
<keyword evidence="4 8" id="KW-0805">Transcription regulation</keyword>
<dbReference type="AlphaFoldDB" id="A0A1E4TD13"/>
<dbReference type="EMBL" id="KV453843">
    <property type="protein sequence ID" value="ODV89666.1"/>
    <property type="molecule type" value="Genomic_DNA"/>
</dbReference>
<dbReference type="Pfam" id="PF04934">
    <property type="entry name" value="Med6"/>
    <property type="match status" value="1"/>
</dbReference>
<dbReference type="PANTHER" id="PTHR13104">
    <property type="entry name" value="MED-6-RELATED"/>
    <property type="match status" value="1"/>
</dbReference>
<evidence type="ECO:0000313" key="9">
    <source>
        <dbReference type="EMBL" id="ODV89666.1"/>
    </source>
</evidence>
<dbReference type="OrthoDB" id="344220at2759"/>
<proteinExistence type="inferred from homology"/>
<dbReference type="GO" id="GO:0006357">
    <property type="term" value="P:regulation of transcription by RNA polymerase II"/>
    <property type="evidence" value="ECO:0007669"/>
    <property type="project" value="InterPro"/>
</dbReference>
<keyword evidence="8" id="KW-0010">Activator</keyword>
<keyword evidence="5 8" id="KW-0804">Transcription</keyword>
<evidence type="ECO:0000256" key="7">
    <source>
        <dbReference type="ARBA" id="ARBA00031259"/>
    </source>
</evidence>
<sequence length="126" mass="14437">LDEVSWRSPEWVRMNGLTTENVLDYFALSPFYDRTANNQVLKMQQVTGSLIEQLRRMRGIEFVVAVAKEPELWVIRKQNRIGPDETIPLSTYFVANEIIYMAPSVYSVVSSHVLNLTKSLKDSLAT</sequence>
<comment type="function">
    <text evidence="8">Component of the Mediator complex, a coactivator involved in the regulated transcription of nearly all RNA polymerase II-dependent genes. Mediator functions as a bridge to convey information from gene-specific regulatory proteins to the basal RNA polymerase II transcription machinery. Mediator is recruited to promoters by direct interactions with regulatory proteins and serves as a scaffold for the assembly of a functional preinitiation complex with RNA polymerase II and the general transcription factors.</text>
</comment>
<keyword evidence="10" id="KW-1185">Reference proteome</keyword>
<gene>
    <name evidence="8" type="primary">MED6</name>
    <name evidence="9" type="ORF">CANCADRAFT_14293</name>
</gene>
<evidence type="ECO:0000256" key="8">
    <source>
        <dbReference type="RuleBase" id="RU364143"/>
    </source>
</evidence>
<evidence type="ECO:0000256" key="6">
    <source>
        <dbReference type="ARBA" id="ARBA00023242"/>
    </source>
</evidence>
<dbReference type="InterPro" id="IPR038566">
    <property type="entry name" value="Mediator_Med6_sf"/>
</dbReference>
<evidence type="ECO:0000256" key="4">
    <source>
        <dbReference type="ARBA" id="ARBA00023015"/>
    </source>
</evidence>
<evidence type="ECO:0000313" key="10">
    <source>
        <dbReference type="Proteomes" id="UP000095023"/>
    </source>
</evidence>
<reference evidence="10" key="1">
    <citation type="submission" date="2016-02" db="EMBL/GenBank/DDBJ databases">
        <title>Comparative genomics of biotechnologically important yeasts.</title>
        <authorList>
            <consortium name="DOE Joint Genome Institute"/>
            <person name="Riley R."/>
            <person name="Haridas S."/>
            <person name="Wolfe K.H."/>
            <person name="Lopes M.R."/>
            <person name="Hittinger C.T."/>
            <person name="Goker M."/>
            <person name="Salamov A."/>
            <person name="Wisecaver J."/>
            <person name="Long T.M."/>
            <person name="Aerts A.L."/>
            <person name="Barry K."/>
            <person name="Choi C."/>
            <person name="Clum A."/>
            <person name="Coughlan A.Y."/>
            <person name="Deshpande S."/>
            <person name="Douglass A.P."/>
            <person name="Hanson S.J."/>
            <person name="Klenk H.-P."/>
            <person name="Labutti K."/>
            <person name="Lapidus A."/>
            <person name="Lindquist E."/>
            <person name="Lipzen A."/>
            <person name="Meier-Kolthoff J.P."/>
            <person name="Ohm R.A."/>
            <person name="Otillar R.P."/>
            <person name="Pangilinan J."/>
            <person name="Peng Y."/>
            <person name="Rokas A."/>
            <person name="Rosa C.A."/>
            <person name="Scheuner C."/>
            <person name="Sibirny A.A."/>
            <person name="Slot J.C."/>
            <person name="Stielow J.B."/>
            <person name="Sun H."/>
            <person name="Kurtzman C.P."/>
            <person name="Blackwell M."/>
            <person name="Jeffries T.W."/>
            <person name="Grigoriev I.V."/>
        </authorList>
    </citation>
    <scope>NUCLEOTIDE SEQUENCE [LARGE SCALE GENOMIC DNA]</scope>
    <source>
        <strain evidence="10">NRRL Y-17796</strain>
    </source>
</reference>
<comment type="subunit">
    <text evidence="8">Component of the Mediator complex.</text>
</comment>
<dbReference type="GO" id="GO:0003713">
    <property type="term" value="F:transcription coactivator activity"/>
    <property type="evidence" value="ECO:0007669"/>
    <property type="project" value="EnsemblFungi"/>
</dbReference>
<evidence type="ECO:0000256" key="2">
    <source>
        <dbReference type="ARBA" id="ARBA00007526"/>
    </source>
</evidence>
<evidence type="ECO:0000256" key="1">
    <source>
        <dbReference type="ARBA" id="ARBA00004123"/>
    </source>
</evidence>
<organism evidence="9 10">
    <name type="scientific">Tortispora caseinolytica NRRL Y-17796</name>
    <dbReference type="NCBI Taxonomy" id="767744"/>
    <lineage>
        <taxon>Eukaryota</taxon>
        <taxon>Fungi</taxon>
        <taxon>Dikarya</taxon>
        <taxon>Ascomycota</taxon>
        <taxon>Saccharomycotina</taxon>
        <taxon>Trigonopsidomycetes</taxon>
        <taxon>Trigonopsidales</taxon>
        <taxon>Trigonopsidaceae</taxon>
        <taxon>Tortispora</taxon>
    </lineage>
</organism>
<evidence type="ECO:0000256" key="5">
    <source>
        <dbReference type="ARBA" id="ARBA00023163"/>
    </source>
</evidence>
<comment type="subcellular location">
    <subcellularLocation>
        <location evidence="1 8">Nucleus</location>
    </subcellularLocation>
</comment>
<dbReference type="InterPro" id="IPR007018">
    <property type="entry name" value="Mediator_Med6"/>
</dbReference>
<protein>
    <recommendedName>
        <fullName evidence="3 8">Mediator of RNA polymerase II transcription subunit 6</fullName>
    </recommendedName>
    <alternativeName>
        <fullName evidence="7 8">Mediator complex subunit 6</fullName>
    </alternativeName>
</protein>
<feature type="non-terminal residue" evidence="9">
    <location>
        <position position="126"/>
    </location>
</feature>
<name>A0A1E4TD13_9ASCO</name>
<keyword evidence="6 8" id="KW-0539">Nucleus</keyword>
<dbReference type="GO" id="GO:0016592">
    <property type="term" value="C:mediator complex"/>
    <property type="evidence" value="ECO:0007669"/>
    <property type="project" value="EnsemblFungi"/>
</dbReference>
<dbReference type="Gene3D" id="3.10.450.580">
    <property type="entry name" value="Mediator complex, subunit Med6"/>
    <property type="match status" value="1"/>
</dbReference>